<gene>
    <name evidence="1" type="ORF">METZ01_LOCUS371178</name>
</gene>
<reference evidence="1" key="1">
    <citation type="submission" date="2018-05" db="EMBL/GenBank/DDBJ databases">
        <authorList>
            <person name="Lanie J.A."/>
            <person name="Ng W.-L."/>
            <person name="Kazmierczak K.M."/>
            <person name="Andrzejewski T.M."/>
            <person name="Davidsen T.M."/>
            <person name="Wayne K.J."/>
            <person name="Tettelin H."/>
            <person name="Glass J.I."/>
            <person name="Rusch D."/>
            <person name="Podicherti R."/>
            <person name="Tsui H.-C.T."/>
            <person name="Winkler M.E."/>
        </authorList>
    </citation>
    <scope>NUCLEOTIDE SEQUENCE</scope>
</reference>
<protein>
    <submittedName>
        <fullName evidence="1">Uncharacterized protein</fullName>
    </submittedName>
</protein>
<organism evidence="1">
    <name type="scientific">marine metagenome</name>
    <dbReference type="NCBI Taxonomy" id="408172"/>
    <lineage>
        <taxon>unclassified sequences</taxon>
        <taxon>metagenomes</taxon>
        <taxon>ecological metagenomes</taxon>
    </lineage>
</organism>
<sequence>MVQVDESQTWHEELFSIGLETGAPLSSTIQIDVAQEIVWQRLNEAGHLKCCHPFCKSTEVEQWPGKGSRDKITYYSGR</sequence>
<dbReference type="AlphaFoldDB" id="A0A382T857"/>
<dbReference type="SUPFAM" id="SSF55961">
    <property type="entry name" value="Bet v1-like"/>
    <property type="match status" value="1"/>
</dbReference>
<accession>A0A382T857</accession>
<proteinExistence type="predicted"/>
<dbReference type="EMBL" id="UINC01134654">
    <property type="protein sequence ID" value="SVD18324.1"/>
    <property type="molecule type" value="Genomic_DNA"/>
</dbReference>
<evidence type="ECO:0000313" key="1">
    <source>
        <dbReference type="EMBL" id="SVD18324.1"/>
    </source>
</evidence>
<name>A0A382T857_9ZZZZ</name>